<gene>
    <name evidence="2" type="ORF">ALP78_101488</name>
</gene>
<comment type="caution">
    <text evidence="2">The sequence shown here is derived from an EMBL/GenBank/DDBJ whole genome shotgun (WGS) entry which is preliminary data.</text>
</comment>
<evidence type="ECO:0000313" key="3">
    <source>
        <dbReference type="Proteomes" id="UP000268004"/>
    </source>
</evidence>
<name>A0A3M4XU62_9PSED</name>
<accession>A0A3M4XU62</accession>
<feature type="transmembrane region" description="Helical" evidence="1">
    <location>
        <begin position="6"/>
        <end position="25"/>
    </location>
</feature>
<keyword evidence="1" id="KW-0812">Transmembrane</keyword>
<evidence type="ECO:0000313" key="2">
    <source>
        <dbReference type="EMBL" id="RMR80088.1"/>
    </source>
</evidence>
<protein>
    <submittedName>
        <fullName evidence="2">Uncharacterized protein</fullName>
    </submittedName>
</protein>
<sequence>MTPTRLRAIFFLAYIIIAGGLWTASEWWERALAKRSGAPLISPGGCYRLEAFKPFWVLPNIFHPQPDLNGVGSPKWFPWWGSPGFYKLYDHRNGKLISETKIYDREAGAWGMDWGEGSGFVYSGLIPIGPNLPDCIGDRPARVNPQQREHYDAGRF</sequence>
<dbReference type="EMBL" id="RBSD01000205">
    <property type="protein sequence ID" value="RMR80088.1"/>
    <property type="molecule type" value="Genomic_DNA"/>
</dbReference>
<evidence type="ECO:0000256" key="1">
    <source>
        <dbReference type="SAM" id="Phobius"/>
    </source>
</evidence>
<dbReference type="RefSeq" id="WP_122336350.1">
    <property type="nucleotide sequence ID" value="NZ_RBSD01000205.1"/>
</dbReference>
<reference evidence="2 3" key="1">
    <citation type="submission" date="2018-08" db="EMBL/GenBank/DDBJ databases">
        <title>Recombination of ecologically and evolutionarily significant loci maintains genetic cohesion in the Pseudomonas syringae species complex.</title>
        <authorList>
            <person name="Dillon M."/>
            <person name="Thakur S."/>
            <person name="Almeida R.N.D."/>
            <person name="Weir B.S."/>
            <person name="Guttman D.S."/>
        </authorList>
    </citation>
    <scope>NUCLEOTIDE SEQUENCE [LARGE SCALE GENOMIC DNA]</scope>
    <source>
        <strain evidence="2 3">ICMP 4996</strain>
    </source>
</reference>
<keyword evidence="1" id="KW-1133">Transmembrane helix</keyword>
<dbReference type="Proteomes" id="UP000268004">
    <property type="component" value="Unassembled WGS sequence"/>
</dbReference>
<dbReference type="AlphaFoldDB" id="A0A3M4XU62"/>
<proteinExistence type="predicted"/>
<keyword evidence="1" id="KW-0472">Membrane</keyword>
<organism evidence="2 3">
    <name type="scientific">Pseudomonas coronafaciens pv. striafaciens</name>
    <dbReference type="NCBI Taxonomy" id="235276"/>
    <lineage>
        <taxon>Bacteria</taxon>
        <taxon>Pseudomonadati</taxon>
        <taxon>Pseudomonadota</taxon>
        <taxon>Gammaproteobacteria</taxon>
        <taxon>Pseudomonadales</taxon>
        <taxon>Pseudomonadaceae</taxon>
        <taxon>Pseudomonas</taxon>
        <taxon>Pseudomonas coronafaciens</taxon>
    </lineage>
</organism>